<protein>
    <submittedName>
        <fullName evidence="2">Uncharacterized protein</fullName>
    </submittedName>
</protein>
<sequence length="432" mass="47112">MEHKKIKLRYIKYSLACVGLTLCSEIFADVQKLQQMQDEEMSQIHGQALMSLSYIAPEDGANKMRGKGIGFYKLGIEAEMDLNANIKKLQLGCGGVNGAGGCDIDIDHFSLSGASDTRNGRVASSAKFTNPFLEFAIKNPNKSSTREVVGLRISAEKAKGLLTFGLENSTEPNGINQFSGYMKINSTTGTGYTDSRYMKYSDTNQTIDGNVRTNFLLLPLVLGFKSNDYNLLLNSASADIFLDGTTIAGNRLSNVKLNGVANINQIDFQGSLAARLNASFGLLTLNKQVTGNITGLKADITVDQNLGFIHKINVNNPMSISLQNQNIWWPKADASARRGWWMAFDDVLDIGDVSPAQKINITNDVLKQVVGPISQFLTDNPIQCELINCIGGPSLAVGNINLPTTRVTFPLKNLQLKNQNFVPNCYGGLKFC</sequence>
<accession>A0AAW8JD53</accession>
<evidence type="ECO:0000313" key="3">
    <source>
        <dbReference type="Proteomes" id="UP001243195"/>
    </source>
</evidence>
<name>A0AAW8JD53_9GAMM</name>
<dbReference type="Proteomes" id="UP001243195">
    <property type="component" value="Unassembled WGS sequence"/>
</dbReference>
<proteinExistence type="predicted"/>
<comment type="caution">
    <text evidence="2">The sequence shown here is derived from an EMBL/GenBank/DDBJ whole genome shotgun (WGS) entry which is preliminary data.</text>
</comment>
<reference evidence="2" key="1">
    <citation type="submission" date="2023-08" db="EMBL/GenBank/DDBJ databases">
        <title>Emergence of clinically-relevant ST2 carbapenem-resistant Acinetobacter baumannii strains in hospital sewages in Zhejiang, East of China.</title>
        <authorList>
            <person name="Kaichao C."/>
            <person name="Zhang R."/>
        </authorList>
    </citation>
    <scope>NUCLEOTIDE SEQUENCE</scope>
    <source>
        <strain evidence="2">M-SY-60</strain>
    </source>
</reference>
<gene>
    <name evidence="2" type="ORF">RFH51_04280</name>
</gene>
<organism evidence="2 3">
    <name type="scientific">Acinetobacter gerneri</name>
    <dbReference type="NCBI Taxonomy" id="202952"/>
    <lineage>
        <taxon>Bacteria</taxon>
        <taxon>Pseudomonadati</taxon>
        <taxon>Pseudomonadota</taxon>
        <taxon>Gammaproteobacteria</taxon>
        <taxon>Moraxellales</taxon>
        <taxon>Moraxellaceae</taxon>
        <taxon>Acinetobacter</taxon>
    </lineage>
</organism>
<dbReference type="EMBL" id="JAVIDA010000004">
    <property type="protein sequence ID" value="MDQ9070676.1"/>
    <property type="molecule type" value="Genomic_DNA"/>
</dbReference>
<keyword evidence="1" id="KW-0732">Signal</keyword>
<evidence type="ECO:0000313" key="2">
    <source>
        <dbReference type="EMBL" id="MDQ9070676.1"/>
    </source>
</evidence>
<dbReference type="AlphaFoldDB" id="A0AAW8JD53"/>
<feature type="chain" id="PRO_5043387139" evidence="1">
    <location>
        <begin position="29"/>
        <end position="432"/>
    </location>
</feature>
<dbReference type="RefSeq" id="WP_308955272.1">
    <property type="nucleotide sequence ID" value="NZ_JAVICY010000002.1"/>
</dbReference>
<evidence type="ECO:0000256" key="1">
    <source>
        <dbReference type="SAM" id="SignalP"/>
    </source>
</evidence>
<feature type="signal peptide" evidence="1">
    <location>
        <begin position="1"/>
        <end position="28"/>
    </location>
</feature>